<evidence type="ECO:0000313" key="6">
    <source>
        <dbReference type="Proteomes" id="UP000185860"/>
    </source>
</evidence>
<sequence>MNRKMRLLITGIVITLGIVTSFPSAIKAKKPTPSAEQCAEVEKAKNLIQQASQLYKQGKYAEAVPLVQRALAMQEKVLGSEHPDVALSLIALGELHLKLGNHDQAESLFRRSRSTRLYSLGSQNPDREVCQNQNSRP</sequence>
<comment type="subcellular location">
    <subcellularLocation>
        <location evidence="1">Cytoplasm</location>
    </subcellularLocation>
</comment>
<reference evidence="5 6" key="1">
    <citation type="submission" date="2016-11" db="EMBL/GenBank/DDBJ databases">
        <title>Draft Genome Sequences of Nine Cyanobacterial Strains from Diverse Habitats.</title>
        <authorList>
            <person name="Zhu T."/>
            <person name="Hou S."/>
            <person name="Lu X."/>
            <person name="Hess W.R."/>
        </authorList>
    </citation>
    <scope>NUCLEOTIDE SEQUENCE [LARGE SCALE GENOMIC DNA]</scope>
    <source>
        <strain evidence="5 6">IAM M-71</strain>
    </source>
</reference>
<evidence type="ECO:0000313" key="5">
    <source>
        <dbReference type="EMBL" id="OKH38772.1"/>
    </source>
</evidence>
<proteinExistence type="predicted"/>
<evidence type="ECO:0000256" key="4">
    <source>
        <dbReference type="ARBA" id="ARBA00022803"/>
    </source>
</evidence>
<comment type="caution">
    <text evidence="5">The sequence shown here is derived from an EMBL/GenBank/DDBJ whole genome shotgun (WGS) entry which is preliminary data.</text>
</comment>
<evidence type="ECO:0000256" key="1">
    <source>
        <dbReference type="ARBA" id="ARBA00004496"/>
    </source>
</evidence>
<dbReference type="GO" id="GO:0007018">
    <property type="term" value="P:microtubule-based movement"/>
    <property type="evidence" value="ECO:0007669"/>
    <property type="project" value="TreeGrafter"/>
</dbReference>
<dbReference type="Pfam" id="PF13424">
    <property type="entry name" value="TPR_12"/>
    <property type="match status" value="1"/>
</dbReference>
<dbReference type="EMBL" id="MRCE01000007">
    <property type="protein sequence ID" value="OKH38772.1"/>
    <property type="molecule type" value="Genomic_DNA"/>
</dbReference>
<dbReference type="GO" id="GO:0005737">
    <property type="term" value="C:cytoplasm"/>
    <property type="evidence" value="ECO:0007669"/>
    <property type="project" value="UniProtKB-SubCell"/>
</dbReference>
<evidence type="ECO:0000256" key="3">
    <source>
        <dbReference type="ARBA" id="ARBA00022737"/>
    </source>
</evidence>
<dbReference type="PANTHER" id="PTHR45783">
    <property type="entry name" value="KINESIN LIGHT CHAIN"/>
    <property type="match status" value="1"/>
</dbReference>
<accession>A0A1U7INC7</accession>
<keyword evidence="2" id="KW-0963">Cytoplasm</keyword>
<dbReference type="GO" id="GO:0019894">
    <property type="term" value="F:kinesin binding"/>
    <property type="evidence" value="ECO:0007669"/>
    <property type="project" value="TreeGrafter"/>
</dbReference>
<evidence type="ECO:0000256" key="2">
    <source>
        <dbReference type="ARBA" id="ARBA00022490"/>
    </source>
</evidence>
<dbReference type="Gene3D" id="1.25.40.10">
    <property type="entry name" value="Tetratricopeptide repeat domain"/>
    <property type="match status" value="1"/>
</dbReference>
<protein>
    <submittedName>
        <fullName evidence="5">Uncharacterized protein</fullName>
    </submittedName>
</protein>
<gene>
    <name evidence="5" type="ORF">NIES2119_09290</name>
</gene>
<dbReference type="OrthoDB" id="3193074at2"/>
<dbReference type="STRING" id="454136.NIES2119_09290"/>
<dbReference type="AlphaFoldDB" id="A0A1U7INC7"/>
<dbReference type="PANTHER" id="PTHR45783:SF3">
    <property type="entry name" value="KINESIN LIGHT CHAIN"/>
    <property type="match status" value="1"/>
</dbReference>
<dbReference type="Proteomes" id="UP000185860">
    <property type="component" value="Unassembled WGS sequence"/>
</dbReference>
<dbReference type="InterPro" id="IPR002151">
    <property type="entry name" value="Kinesin_light"/>
</dbReference>
<name>A0A1U7INC7_9CYAN</name>
<dbReference type="RefSeq" id="WP_073593184.1">
    <property type="nucleotide sequence ID" value="NZ_MRCE01000007.1"/>
</dbReference>
<organism evidence="5 6">
    <name type="scientific">[Phormidium ambiguum] IAM M-71</name>
    <dbReference type="NCBI Taxonomy" id="454136"/>
    <lineage>
        <taxon>Bacteria</taxon>
        <taxon>Bacillati</taxon>
        <taxon>Cyanobacteriota</taxon>
        <taxon>Cyanophyceae</taxon>
        <taxon>Oscillatoriophycideae</taxon>
        <taxon>Aerosakkonematales</taxon>
        <taxon>Aerosakkonemataceae</taxon>
        <taxon>Floridanema</taxon>
    </lineage>
</organism>
<dbReference type="SUPFAM" id="SSF48452">
    <property type="entry name" value="TPR-like"/>
    <property type="match status" value="1"/>
</dbReference>
<keyword evidence="4" id="KW-0802">TPR repeat</keyword>
<keyword evidence="3" id="KW-0677">Repeat</keyword>
<dbReference type="GO" id="GO:0005871">
    <property type="term" value="C:kinesin complex"/>
    <property type="evidence" value="ECO:0007669"/>
    <property type="project" value="InterPro"/>
</dbReference>
<dbReference type="InterPro" id="IPR011990">
    <property type="entry name" value="TPR-like_helical_dom_sf"/>
</dbReference>